<accession>A0A2U8W4B0</accession>
<feature type="domain" description="Ketopantoate reductase C-terminal" evidence="12">
    <location>
        <begin position="199"/>
        <end position="319"/>
    </location>
</feature>
<evidence type="ECO:0000256" key="4">
    <source>
        <dbReference type="ARBA" id="ARBA00013014"/>
    </source>
</evidence>
<evidence type="ECO:0000259" key="12">
    <source>
        <dbReference type="Pfam" id="PF08546"/>
    </source>
</evidence>
<keyword evidence="7" id="KW-0521">NADP</keyword>
<dbReference type="SUPFAM" id="SSF48179">
    <property type="entry name" value="6-phosphogluconate dehydrogenase C-terminal domain-like"/>
    <property type="match status" value="1"/>
</dbReference>
<dbReference type="Gene3D" id="1.10.1040.10">
    <property type="entry name" value="N-(1-d-carboxylethyl)-l-norvaline Dehydrogenase, domain 2"/>
    <property type="match status" value="1"/>
</dbReference>
<evidence type="ECO:0000256" key="3">
    <source>
        <dbReference type="ARBA" id="ARBA00007870"/>
    </source>
</evidence>
<dbReference type="OrthoDB" id="9796561at2"/>
<dbReference type="FunFam" id="3.40.50.720:FF:000307">
    <property type="entry name" value="2-dehydropantoate 2-reductase"/>
    <property type="match status" value="1"/>
</dbReference>
<dbReference type="Pfam" id="PF02558">
    <property type="entry name" value="ApbA"/>
    <property type="match status" value="1"/>
</dbReference>
<proteinExistence type="inferred from homology"/>
<dbReference type="InterPro" id="IPR036291">
    <property type="entry name" value="NAD(P)-bd_dom_sf"/>
</dbReference>
<dbReference type="PANTHER" id="PTHR21708">
    <property type="entry name" value="PROBABLE 2-DEHYDROPANTOATE 2-REDUCTASE"/>
    <property type="match status" value="1"/>
</dbReference>
<dbReference type="InterPro" id="IPR013332">
    <property type="entry name" value="KPR_N"/>
</dbReference>
<dbReference type="PANTHER" id="PTHR21708:SF45">
    <property type="entry name" value="2-DEHYDROPANTOATE 2-REDUCTASE"/>
    <property type="match status" value="1"/>
</dbReference>
<evidence type="ECO:0000256" key="5">
    <source>
        <dbReference type="ARBA" id="ARBA00019465"/>
    </source>
</evidence>
<keyword evidence="8" id="KW-0560">Oxidoreductase</keyword>
<evidence type="ECO:0000313" key="14">
    <source>
        <dbReference type="Proteomes" id="UP000245926"/>
    </source>
</evidence>
<reference evidence="14" key="1">
    <citation type="submission" date="2018-05" db="EMBL/GenBank/DDBJ databases">
        <title>Complete Genome Sequence of Methylobacterium sp. 17SD2-17.</title>
        <authorList>
            <person name="Srinivasan S."/>
        </authorList>
    </citation>
    <scope>NUCLEOTIDE SEQUENCE [LARGE SCALE GENOMIC DNA]</scope>
    <source>
        <strain evidence="14">17SD2-17</strain>
    </source>
</reference>
<evidence type="ECO:0000256" key="1">
    <source>
        <dbReference type="ARBA" id="ARBA00002919"/>
    </source>
</evidence>
<dbReference type="GO" id="GO:0005737">
    <property type="term" value="C:cytoplasm"/>
    <property type="evidence" value="ECO:0007669"/>
    <property type="project" value="TreeGrafter"/>
</dbReference>
<dbReference type="GO" id="GO:0008677">
    <property type="term" value="F:2-dehydropantoate 2-reductase activity"/>
    <property type="evidence" value="ECO:0007669"/>
    <property type="project" value="UniProtKB-EC"/>
</dbReference>
<evidence type="ECO:0000313" key="13">
    <source>
        <dbReference type="EMBL" id="AWN40945.1"/>
    </source>
</evidence>
<dbReference type="EC" id="1.1.1.169" evidence="4"/>
<dbReference type="AlphaFoldDB" id="A0A2U8W4B0"/>
<gene>
    <name evidence="13" type="ORF">DK389_10925</name>
</gene>
<comment type="function">
    <text evidence="1">Catalyzes the NADPH-dependent reduction of ketopantoate into pantoic acid.</text>
</comment>
<dbReference type="InterPro" id="IPR051402">
    <property type="entry name" value="KPR-Related"/>
</dbReference>
<comment type="pathway">
    <text evidence="2">Cofactor biosynthesis; (R)-pantothenate biosynthesis; (R)-pantoate from 3-methyl-2-oxobutanoate: step 2/2.</text>
</comment>
<dbReference type="Gene3D" id="3.40.50.720">
    <property type="entry name" value="NAD(P)-binding Rossmann-like Domain"/>
    <property type="match status" value="1"/>
</dbReference>
<organism evidence="13 14">
    <name type="scientific">Methylobacterium durans</name>
    <dbReference type="NCBI Taxonomy" id="2202825"/>
    <lineage>
        <taxon>Bacteria</taxon>
        <taxon>Pseudomonadati</taxon>
        <taxon>Pseudomonadota</taxon>
        <taxon>Alphaproteobacteria</taxon>
        <taxon>Hyphomicrobiales</taxon>
        <taxon>Methylobacteriaceae</taxon>
        <taxon>Methylobacterium</taxon>
    </lineage>
</organism>
<feature type="domain" description="Ketopantoate reductase N-terminal" evidence="11">
    <location>
        <begin position="3"/>
        <end position="173"/>
    </location>
</feature>
<evidence type="ECO:0000259" key="11">
    <source>
        <dbReference type="Pfam" id="PF02558"/>
    </source>
</evidence>
<comment type="similarity">
    <text evidence="3">Belongs to the ketopantoate reductase family.</text>
</comment>
<evidence type="ECO:0000256" key="7">
    <source>
        <dbReference type="ARBA" id="ARBA00022857"/>
    </source>
</evidence>
<evidence type="ECO:0000256" key="2">
    <source>
        <dbReference type="ARBA" id="ARBA00004994"/>
    </source>
</evidence>
<dbReference type="UniPathway" id="UPA00028">
    <property type="reaction ID" value="UER00004"/>
</dbReference>
<keyword evidence="14" id="KW-1185">Reference proteome</keyword>
<dbReference type="Pfam" id="PF08546">
    <property type="entry name" value="ApbA_C"/>
    <property type="match status" value="1"/>
</dbReference>
<dbReference type="InterPro" id="IPR013752">
    <property type="entry name" value="KPA_reductase"/>
</dbReference>
<dbReference type="FunFam" id="1.10.1040.10:FF:000017">
    <property type="entry name" value="2-dehydropantoate 2-reductase"/>
    <property type="match status" value="1"/>
</dbReference>
<dbReference type="NCBIfam" id="NF005089">
    <property type="entry name" value="PRK06522.1-4"/>
    <property type="match status" value="1"/>
</dbReference>
<dbReference type="SUPFAM" id="SSF51735">
    <property type="entry name" value="NAD(P)-binding Rossmann-fold domains"/>
    <property type="match status" value="1"/>
</dbReference>
<evidence type="ECO:0000256" key="9">
    <source>
        <dbReference type="ARBA" id="ARBA00032024"/>
    </source>
</evidence>
<sequence>MSIAIVGAGAIGGQLGVKLALAGEKVTFIARGANLEAIRSGGMRLIDEDGTTHHARDVRATQSMAEAGVHDIVLLTVKAHQVGPIAEDLRHMIGPDTVVVTLQNGIPWWYFAGGHGGAHAGTHIESADPGGLIARNLDPAQVIGSVVYPAAILTEPGVVQVVEGQRYGLGELDGSKSARVLDLAERFTRAGFKAPVFDDIRAEIWLKLWGNLSFNPISALTHATLVDICQFPDTRALARSMMEEAETIAGKLGIGFRVGIDRRIAGAEKVGAHKTSMLQDVENGRAIELEALVGSVIELGRLTDTPTPHIDTVYALMRLLARSLESVNGRLAIQAA</sequence>
<evidence type="ECO:0000256" key="10">
    <source>
        <dbReference type="ARBA" id="ARBA00048793"/>
    </source>
</evidence>
<dbReference type="InterPro" id="IPR008927">
    <property type="entry name" value="6-PGluconate_DH-like_C_sf"/>
</dbReference>
<evidence type="ECO:0000256" key="6">
    <source>
        <dbReference type="ARBA" id="ARBA00022655"/>
    </source>
</evidence>
<dbReference type="KEGG" id="mets:DK389_10925"/>
<name>A0A2U8W4B0_9HYPH</name>
<dbReference type="InterPro" id="IPR013328">
    <property type="entry name" value="6PGD_dom2"/>
</dbReference>
<comment type="catalytic activity">
    <reaction evidence="10">
        <text>(R)-pantoate + NADP(+) = 2-dehydropantoate + NADPH + H(+)</text>
        <dbReference type="Rhea" id="RHEA:16233"/>
        <dbReference type="ChEBI" id="CHEBI:11561"/>
        <dbReference type="ChEBI" id="CHEBI:15378"/>
        <dbReference type="ChEBI" id="CHEBI:15980"/>
        <dbReference type="ChEBI" id="CHEBI:57783"/>
        <dbReference type="ChEBI" id="CHEBI:58349"/>
        <dbReference type="EC" id="1.1.1.169"/>
    </reaction>
</comment>
<dbReference type="GO" id="GO:0015940">
    <property type="term" value="P:pantothenate biosynthetic process"/>
    <property type="evidence" value="ECO:0007669"/>
    <property type="project" value="UniProtKB-UniPathway"/>
</dbReference>
<dbReference type="RefSeq" id="WP_109889527.1">
    <property type="nucleotide sequence ID" value="NZ_CP029550.1"/>
</dbReference>
<protein>
    <recommendedName>
        <fullName evidence="5">2-dehydropantoate 2-reductase</fullName>
        <ecNumber evidence="4">1.1.1.169</ecNumber>
    </recommendedName>
    <alternativeName>
        <fullName evidence="9">Ketopantoate reductase</fullName>
    </alternativeName>
</protein>
<dbReference type="EMBL" id="CP029550">
    <property type="protein sequence ID" value="AWN40945.1"/>
    <property type="molecule type" value="Genomic_DNA"/>
</dbReference>
<evidence type="ECO:0000256" key="8">
    <source>
        <dbReference type="ARBA" id="ARBA00023002"/>
    </source>
</evidence>
<dbReference type="Proteomes" id="UP000245926">
    <property type="component" value="Chromosome"/>
</dbReference>
<keyword evidence="6" id="KW-0566">Pantothenate biosynthesis</keyword>